<keyword evidence="2" id="KW-0547">Nucleotide-binding</keyword>
<keyword evidence="4" id="KW-0067">ATP-binding</keyword>
<keyword evidence="1" id="KW-0808">Transferase</keyword>
<dbReference type="PRINTS" id="PR00959">
    <property type="entry name" value="MEVGALKINASE"/>
</dbReference>
<dbReference type="Pfam" id="PF00288">
    <property type="entry name" value="GHMP_kinases_N"/>
    <property type="match status" value="1"/>
</dbReference>
<dbReference type="GO" id="GO:0042352">
    <property type="term" value="P:GDP-L-fucose salvage"/>
    <property type="evidence" value="ECO:0007669"/>
    <property type="project" value="TreeGrafter"/>
</dbReference>
<dbReference type="SUPFAM" id="SSF55060">
    <property type="entry name" value="GHMP Kinase, C-terminal domain"/>
    <property type="match status" value="1"/>
</dbReference>
<evidence type="ECO:0000313" key="7">
    <source>
        <dbReference type="EMBL" id="MPM49334.1"/>
    </source>
</evidence>
<evidence type="ECO:0008006" key="8">
    <source>
        <dbReference type="Google" id="ProtNLM"/>
    </source>
</evidence>
<dbReference type="SUPFAM" id="SSF54211">
    <property type="entry name" value="Ribosomal protein S5 domain 2-like"/>
    <property type="match status" value="1"/>
</dbReference>
<evidence type="ECO:0000259" key="6">
    <source>
        <dbReference type="Pfam" id="PF07959"/>
    </source>
</evidence>
<gene>
    <name evidence="7" type="ORF">SDC9_96063</name>
</gene>
<dbReference type="GO" id="GO:0005524">
    <property type="term" value="F:ATP binding"/>
    <property type="evidence" value="ECO:0007669"/>
    <property type="project" value="UniProtKB-KW"/>
</dbReference>
<evidence type="ECO:0000259" key="5">
    <source>
        <dbReference type="Pfam" id="PF00288"/>
    </source>
</evidence>
<reference evidence="7" key="1">
    <citation type="submission" date="2019-08" db="EMBL/GenBank/DDBJ databases">
        <authorList>
            <person name="Kucharzyk K."/>
            <person name="Murdoch R.W."/>
            <person name="Higgins S."/>
            <person name="Loffler F."/>
        </authorList>
    </citation>
    <scope>NUCLEOTIDE SEQUENCE</scope>
</reference>
<dbReference type="Pfam" id="PF07959">
    <property type="entry name" value="Fucose_pyrophosphorylase"/>
    <property type="match status" value="1"/>
</dbReference>
<dbReference type="PANTHER" id="PTHR32463:SF0">
    <property type="entry name" value="L-FUCOSE KINASE"/>
    <property type="match status" value="1"/>
</dbReference>
<keyword evidence="3" id="KW-0418">Kinase</keyword>
<organism evidence="7">
    <name type="scientific">bioreactor metagenome</name>
    <dbReference type="NCBI Taxonomy" id="1076179"/>
    <lineage>
        <taxon>unclassified sequences</taxon>
        <taxon>metagenomes</taxon>
        <taxon>ecological metagenomes</taxon>
    </lineage>
</organism>
<dbReference type="InterPro" id="IPR006204">
    <property type="entry name" value="GHMP_kinase_N_dom"/>
</dbReference>
<evidence type="ECO:0000256" key="2">
    <source>
        <dbReference type="ARBA" id="ARBA00022741"/>
    </source>
</evidence>
<dbReference type="InterPro" id="IPR020568">
    <property type="entry name" value="Ribosomal_Su5_D2-typ_SF"/>
</dbReference>
<evidence type="ECO:0000256" key="1">
    <source>
        <dbReference type="ARBA" id="ARBA00022679"/>
    </source>
</evidence>
<dbReference type="InterPro" id="IPR012887">
    <property type="entry name" value="GDP_fucose_pyrophosphorylase"/>
</dbReference>
<dbReference type="PANTHER" id="PTHR32463">
    <property type="entry name" value="L-FUCOSE KINASE"/>
    <property type="match status" value="1"/>
</dbReference>
<name>A0A645AI59_9ZZZZ</name>
<feature type="domain" description="GDP-fucose pyrophosphorylase" evidence="6">
    <location>
        <begin position="2"/>
        <end position="84"/>
    </location>
</feature>
<dbReference type="InterPro" id="IPR052203">
    <property type="entry name" value="GHMP_Kinase-Related"/>
</dbReference>
<evidence type="ECO:0000256" key="3">
    <source>
        <dbReference type="ARBA" id="ARBA00022777"/>
    </source>
</evidence>
<dbReference type="Gene3D" id="3.30.230.120">
    <property type="match status" value="1"/>
</dbReference>
<dbReference type="AlphaFoldDB" id="A0A645AI59"/>
<dbReference type="EMBL" id="VSSQ01012482">
    <property type="protein sequence ID" value="MPM49334.1"/>
    <property type="molecule type" value="Genomic_DNA"/>
</dbReference>
<proteinExistence type="predicted"/>
<dbReference type="InterPro" id="IPR036554">
    <property type="entry name" value="GHMP_kinase_C_sf"/>
</dbReference>
<evidence type="ECO:0000256" key="4">
    <source>
        <dbReference type="ARBA" id="ARBA00022840"/>
    </source>
</evidence>
<protein>
    <recommendedName>
        <fullName evidence="8">D-glycero-alpha-D-manno-heptose 7-phosphate kinase</fullName>
    </recommendedName>
</protein>
<feature type="domain" description="GHMP kinase N-terminal" evidence="5">
    <location>
        <begin position="350"/>
        <end position="427"/>
    </location>
</feature>
<accession>A0A645AI59</accession>
<comment type="caution">
    <text evidence="7">The sequence shown here is derived from an EMBL/GenBank/DDBJ whole genome shotgun (WGS) entry which is preliminary data.</text>
</comment>
<sequence>MLSNLEVQNLALPSGIVLDAIALLDGRHVARIYGIDDNPKASVNGSFLGATLYDFLAMCKCPAESVWRSAPYTLWNAELYPLCDSHEQALDEALRIYRIASGSASSEDIDRWKRADKTSLMASAGNADTLVMLSRQTELACRIRVERCVFLLEHSASAQEALRELHGSARERAQLEEYARTCGFPLTMRIFSLLALLSEQRRYPDLLDNGYEDESFAAVSREIIRQVSEEFPPEEARFVSDAAQVLLPLRINFCGSPSDAAPYCLEHGGTMLNAAILLNGRRPVRARVERLGEPVVLLESIDQNLHRRFDSLEELLHCSDVHDPFSLHKSTLIVTGLLHRREDEVGLQDILRRLGGGIRLSTATDDVPKGSGLGTSSIIAAACVRALHQAFGLSAQDEKVYAQVFAAEQLMSTGGGWQDQAGGLTGGFKYISSQPGIRQRLKLEPLALSVATREELQQRFALIFSGQRRLARNVLRQEMARCIRCEPDTLEHMQSIRKLCALMKYELERGAVTEFASLLTQQFELVKRIDAGASNTYIEYIFDLCSHLIDGKSVCGAGGGGFLQVILKKGVTHDMLRRHISDNFSNCSISVWNSSFLWELD</sequence>
<dbReference type="GO" id="GO:0050201">
    <property type="term" value="F:fucokinase activity"/>
    <property type="evidence" value="ECO:0007669"/>
    <property type="project" value="TreeGrafter"/>
</dbReference>